<protein>
    <submittedName>
        <fullName evidence="1">Uncharacterized protein</fullName>
    </submittedName>
</protein>
<evidence type="ECO:0000313" key="1">
    <source>
        <dbReference type="EMBL" id="KAK9151011.1"/>
    </source>
</evidence>
<dbReference type="AlphaFoldDB" id="A0AAP0KE75"/>
<sequence length="125" mass="15085">MIMKIQIMREKERVVIAITKIKQRRIIRYNTRRILEEMPEARNDPNMKQPTRDYDELYMEELELAFMGAILRNQMTTLRNKDLVFKNQKALAMSIHRMERTMSRRNKHQRGARGSRTIYIDDITA</sequence>
<accession>A0AAP0KE75</accession>
<proteinExistence type="predicted"/>
<comment type="caution">
    <text evidence="1">The sequence shown here is derived from an EMBL/GenBank/DDBJ whole genome shotgun (WGS) entry which is preliminary data.</text>
</comment>
<gene>
    <name evidence="1" type="ORF">Syun_009320</name>
</gene>
<keyword evidence="2" id="KW-1185">Reference proteome</keyword>
<organism evidence="1 2">
    <name type="scientific">Stephania yunnanensis</name>
    <dbReference type="NCBI Taxonomy" id="152371"/>
    <lineage>
        <taxon>Eukaryota</taxon>
        <taxon>Viridiplantae</taxon>
        <taxon>Streptophyta</taxon>
        <taxon>Embryophyta</taxon>
        <taxon>Tracheophyta</taxon>
        <taxon>Spermatophyta</taxon>
        <taxon>Magnoliopsida</taxon>
        <taxon>Ranunculales</taxon>
        <taxon>Menispermaceae</taxon>
        <taxon>Menispermoideae</taxon>
        <taxon>Cissampelideae</taxon>
        <taxon>Stephania</taxon>
    </lineage>
</organism>
<dbReference type="EMBL" id="JBBNAF010000004">
    <property type="protein sequence ID" value="KAK9151011.1"/>
    <property type="molecule type" value="Genomic_DNA"/>
</dbReference>
<name>A0AAP0KE75_9MAGN</name>
<evidence type="ECO:0000313" key="2">
    <source>
        <dbReference type="Proteomes" id="UP001420932"/>
    </source>
</evidence>
<reference evidence="1 2" key="1">
    <citation type="submission" date="2024-01" db="EMBL/GenBank/DDBJ databases">
        <title>Genome assemblies of Stephania.</title>
        <authorList>
            <person name="Yang L."/>
        </authorList>
    </citation>
    <scope>NUCLEOTIDE SEQUENCE [LARGE SCALE GENOMIC DNA]</scope>
    <source>
        <strain evidence="1">YNDBR</strain>
        <tissue evidence="1">Leaf</tissue>
    </source>
</reference>
<dbReference type="Proteomes" id="UP001420932">
    <property type="component" value="Unassembled WGS sequence"/>
</dbReference>